<evidence type="ECO:0000256" key="1">
    <source>
        <dbReference type="SAM" id="SignalP"/>
    </source>
</evidence>
<dbReference type="PANTHER" id="PTHR47064">
    <property type="entry name" value="PUTATIVE (AFU_ORTHOLOGUE AFUA_1G08990)-RELATED"/>
    <property type="match status" value="1"/>
</dbReference>
<evidence type="ECO:0000313" key="3">
    <source>
        <dbReference type="EMBL" id="KAK9424297.1"/>
    </source>
</evidence>
<dbReference type="Gene3D" id="2.120.10.30">
    <property type="entry name" value="TolB, C-terminal domain"/>
    <property type="match status" value="1"/>
</dbReference>
<keyword evidence="1" id="KW-0732">Signal</keyword>
<dbReference type="PANTHER" id="PTHR47064:SF2">
    <property type="entry name" value="SMP-30_GLUCONOLACTONASE_LRE-LIKE REGION DOMAIN-CONTAINING PROTEIN-RELATED"/>
    <property type="match status" value="1"/>
</dbReference>
<name>A0ABR2VBN2_9PEZI</name>
<feature type="domain" description="SMP-30/Gluconolactonase/LRE-like region" evidence="2">
    <location>
        <begin position="220"/>
        <end position="321"/>
    </location>
</feature>
<dbReference type="EMBL" id="JARVKF010000044">
    <property type="protein sequence ID" value="KAK9424297.1"/>
    <property type="molecule type" value="Genomic_DNA"/>
</dbReference>
<dbReference type="InterPro" id="IPR011042">
    <property type="entry name" value="6-blade_b-propeller_TolB-like"/>
</dbReference>
<dbReference type="SUPFAM" id="SSF63829">
    <property type="entry name" value="Calcium-dependent phosphotriesterase"/>
    <property type="match status" value="1"/>
</dbReference>
<evidence type="ECO:0000313" key="4">
    <source>
        <dbReference type="Proteomes" id="UP001408356"/>
    </source>
</evidence>
<gene>
    <name evidence="3" type="ORF">SUNI508_13750</name>
</gene>
<feature type="signal peptide" evidence="1">
    <location>
        <begin position="1"/>
        <end position="24"/>
    </location>
</feature>
<proteinExistence type="predicted"/>
<dbReference type="InterPro" id="IPR013658">
    <property type="entry name" value="SGL"/>
</dbReference>
<keyword evidence="4" id="KW-1185">Reference proteome</keyword>
<reference evidence="3 4" key="1">
    <citation type="journal article" date="2024" name="J. Plant Pathol.">
        <title>Sequence and assembly of the genome of Seiridium unicorne, isolate CBS 538.82, causal agent of cypress canker disease.</title>
        <authorList>
            <person name="Scali E."/>
            <person name="Rocca G.D."/>
            <person name="Danti R."/>
            <person name="Garbelotto M."/>
            <person name="Barberini S."/>
            <person name="Baroncelli R."/>
            <person name="Emiliani G."/>
        </authorList>
    </citation>
    <scope>NUCLEOTIDE SEQUENCE [LARGE SCALE GENOMIC DNA]</scope>
    <source>
        <strain evidence="3 4">BM-138-508</strain>
    </source>
</reference>
<accession>A0ABR2VBN2</accession>
<dbReference type="InterPro" id="IPR052988">
    <property type="entry name" value="Oryzine_lactonohydrolase"/>
</dbReference>
<comment type="caution">
    <text evidence="3">The sequence shown here is derived from an EMBL/GenBank/DDBJ whole genome shotgun (WGS) entry which is preliminary data.</text>
</comment>
<dbReference type="Proteomes" id="UP001408356">
    <property type="component" value="Unassembled WGS sequence"/>
</dbReference>
<protein>
    <submittedName>
        <fullName evidence="3">SpoJ</fullName>
    </submittedName>
</protein>
<feature type="chain" id="PRO_5046066862" evidence="1">
    <location>
        <begin position="25"/>
        <end position="443"/>
    </location>
</feature>
<dbReference type="Pfam" id="PF08450">
    <property type="entry name" value="SGL"/>
    <property type="match status" value="2"/>
</dbReference>
<evidence type="ECO:0000259" key="2">
    <source>
        <dbReference type="Pfam" id="PF08450"/>
    </source>
</evidence>
<organism evidence="3 4">
    <name type="scientific">Seiridium unicorne</name>
    <dbReference type="NCBI Taxonomy" id="138068"/>
    <lineage>
        <taxon>Eukaryota</taxon>
        <taxon>Fungi</taxon>
        <taxon>Dikarya</taxon>
        <taxon>Ascomycota</taxon>
        <taxon>Pezizomycotina</taxon>
        <taxon>Sordariomycetes</taxon>
        <taxon>Xylariomycetidae</taxon>
        <taxon>Amphisphaeriales</taxon>
        <taxon>Sporocadaceae</taxon>
        <taxon>Seiridium</taxon>
    </lineage>
</organism>
<sequence length="443" mass="48499">MCSQRHVPLRRLICFLTLIRPSSAHNSFPADSGVQKPILAEGGSTQSVAIEEPRLAAPCPGQQFPHVVCVHRYGSLIHGAFEREVRNVLGDTETYPSTWAPDEATFSHIADADFLIWDTDAGHQILGSEPSAEFMFEVEPVSHEAPVYSPVTNELYFSRLQHGFLPQLVINLNQDPPIFSERVATPPIYAAAGARFHKGLIYFATIGGNASLDGYSFRPGIYTLDPKTGKSRGILNNYYGYYFNAADDLDIDDDGQIWFTDNDYGRPVHVNTHAPQNSCGTYRYNMTSGLVTLVEDSLLEPNGVAFSMDKKTLYLTDTGAGSAVIDGRVDPAPSIHVNSTGPRTIYAYSVADSRKALFNKRPIYRAMDYAPDGIKISAEGYIVTATGHGIDVLSPDGEPLVRVQTNFTVINIAWAGNKSDELWAVGKGGVARIRWALRGPVVV</sequence>
<feature type="domain" description="SMP-30/Gluconolactonase/LRE-like region" evidence="2">
    <location>
        <begin position="339"/>
        <end position="423"/>
    </location>
</feature>